<dbReference type="PROSITE" id="PS01124">
    <property type="entry name" value="HTH_ARAC_FAMILY_2"/>
    <property type="match status" value="1"/>
</dbReference>
<proteinExistence type="predicted"/>
<dbReference type="Pfam" id="PF12833">
    <property type="entry name" value="HTH_18"/>
    <property type="match status" value="1"/>
</dbReference>
<organism evidence="6 7">
    <name type="scientific">Vagococcus zengguangii</name>
    <dbReference type="NCBI Taxonomy" id="2571750"/>
    <lineage>
        <taxon>Bacteria</taxon>
        <taxon>Bacillati</taxon>
        <taxon>Bacillota</taxon>
        <taxon>Bacilli</taxon>
        <taxon>Lactobacillales</taxon>
        <taxon>Enterococcaceae</taxon>
        <taxon>Vagococcus</taxon>
    </lineage>
</organism>
<sequence length="755" mass="87547">MKMVNKMKSVLNNRKSIYQYVVIYILIFAIPFLILSIIWYNTSRKNIQNQIENGIDNSMFQLKEYVSEKFDDIANISEKISDDARITPYMMNHPYYSKEGIAEINRYKNSTLVEDLFIQYDEYPDTLYTSTGKMAFSTFIERRYAHYQLEKETIQQLFNAKVPEFSIITTRNSEESNDLICYTMPIMDVNGSKYGTVSYLIKKNNLLKDTEKLMLKQNGNVLIFDQKGQLILSSNDSYLEDRTSLKELALDESKQKIKLDDNKLQINRQVDSKQNLIFIALTNPRESFDEIAQIHYRTVGAVLLLFVGSVALIYTTSKKQYQPIKKIEKILASKLDIANNDNRQVPLDQLQQSLVEYFETNETLIEEIKSQTPYARDKIVGKLLQGDFESVEEIEMLLRAVTIELYDKNYFVMILSTEFAYEEITDTVETYIMNKVDVFYNKDYQIFGTKLVSAKAIALICSTANEIDNWSTNLIVDEIYQSLLNDLQIAMNIGIGTVVANLNDINKSYIEAMAVIDYQKHFDLENTIIHFSDIKENEKSSKPFQPEEQLKLMQSLNEGNFVVAQEVINTLINDFASKQSSVNSMKLFGYNLLNTIIKSGVELCDDSFYQLGEQLSGFDSLVELRVNSLSLAEKICIQIANKPKNNILKQEIFDYINEHYSSPDLSLESVAEEFDLSVSYISRFIKKESDRTFSKYIQDLRLEKIKQQLVETDKPIKEIVQENGYYDVSNYTRKFKNIMGVTPGQYRKIQRHEYE</sequence>
<keyword evidence="2" id="KW-0238">DNA-binding</keyword>
<protein>
    <submittedName>
        <fullName evidence="6">Helix-turn-helix domain-containing protein</fullName>
    </submittedName>
</protein>
<dbReference type="GO" id="GO:0043565">
    <property type="term" value="F:sequence-specific DNA binding"/>
    <property type="evidence" value="ECO:0007669"/>
    <property type="project" value="InterPro"/>
</dbReference>
<keyword evidence="4" id="KW-0472">Membrane</keyword>
<dbReference type="AlphaFoldDB" id="A0A4D7CV65"/>
<dbReference type="SUPFAM" id="SSF46689">
    <property type="entry name" value="Homeodomain-like"/>
    <property type="match status" value="1"/>
</dbReference>
<dbReference type="SMART" id="SM00342">
    <property type="entry name" value="HTH_ARAC"/>
    <property type="match status" value="1"/>
</dbReference>
<keyword evidence="7" id="KW-1185">Reference proteome</keyword>
<keyword evidence="3" id="KW-0804">Transcription</keyword>
<name>A0A4D7CV65_9ENTE</name>
<evidence type="ECO:0000313" key="7">
    <source>
        <dbReference type="Proteomes" id="UP000298615"/>
    </source>
</evidence>
<keyword evidence="4" id="KW-0812">Transmembrane</keyword>
<dbReference type="EMBL" id="CP039712">
    <property type="protein sequence ID" value="QCI86191.1"/>
    <property type="molecule type" value="Genomic_DNA"/>
</dbReference>
<accession>A0A4D7CV65</accession>
<dbReference type="PANTHER" id="PTHR43280:SF28">
    <property type="entry name" value="HTH-TYPE TRANSCRIPTIONAL ACTIVATOR RHAS"/>
    <property type="match status" value="1"/>
</dbReference>
<dbReference type="InterPro" id="IPR018060">
    <property type="entry name" value="HTH_AraC"/>
</dbReference>
<reference evidence="6 7" key="1">
    <citation type="submission" date="2019-04" db="EMBL/GenBank/DDBJ databases">
        <title>Vagococcus sp. nov., isolated from faeces of yaks (Bos grunniens).</title>
        <authorList>
            <person name="Ge Y."/>
        </authorList>
    </citation>
    <scope>NUCLEOTIDE SEQUENCE [LARGE SCALE GENOMIC DNA]</scope>
    <source>
        <strain evidence="6 7">MN-17</strain>
    </source>
</reference>
<dbReference type="KEGG" id="vao:FA707_04085"/>
<dbReference type="InterPro" id="IPR009057">
    <property type="entry name" value="Homeodomain-like_sf"/>
</dbReference>
<feature type="transmembrane region" description="Helical" evidence="4">
    <location>
        <begin position="21"/>
        <end position="40"/>
    </location>
</feature>
<keyword evidence="4" id="KW-1133">Transmembrane helix</keyword>
<gene>
    <name evidence="6" type="ORF">FA707_04085</name>
</gene>
<evidence type="ECO:0000256" key="2">
    <source>
        <dbReference type="ARBA" id="ARBA00023125"/>
    </source>
</evidence>
<evidence type="ECO:0000256" key="4">
    <source>
        <dbReference type="SAM" id="Phobius"/>
    </source>
</evidence>
<evidence type="ECO:0000259" key="5">
    <source>
        <dbReference type="PROSITE" id="PS01124"/>
    </source>
</evidence>
<dbReference type="Proteomes" id="UP000298615">
    <property type="component" value="Chromosome"/>
</dbReference>
<dbReference type="RefSeq" id="WP_136953026.1">
    <property type="nucleotide sequence ID" value="NZ_CP039712.1"/>
</dbReference>
<dbReference type="Gene3D" id="1.10.10.60">
    <property type="entry name" value="Homeodomain-like"/>
    <property type="match status" value="2"/>
</dbReference>
<evidence type="ECO:0000256" key="1">
    <source>
        <dbReference type="ARBA" id="ARBA00023015"/>
    </source>
</evidence>
<evidence type="ECO:0000313" key="6">
    <source>
        <dbReference type="EMBL" id="QCI86191.1"/>
    </source>
</evidence>
<feature type="domain" description="HTH araC/xylS-type" evidence="5">
    <location>
        <begin position="650"/>
        <end position="749"/>
    </location>
</feature>
<evidence type="ECO:0000256" key="3">
    <source>
        <dbReference type="ARBA" id="ARBA00023163"/>
    </source>
</evidence>
<keyword evidence="1" id="KW-0805">Transcription regulation</keyword>
<dbReference type="PANTHER" id="PTHR43280">
    <property type="entry name" value="ARAC-FAMILY TRANSCRIPTIONAL REGULATOR"/>
    <property type="match status" value="1"/>
</dbReference>
<dbReference type="GO" id="GO:0003700">
    <property type="term" value="F:DNA-binding transcription factor activity"/>
    <property type="evidence" value="ECO:0007669"/>
    <property type="project" value="InterPro"/>
</dbReference>